<dbReference type="AlphaFoldDB" id="A0A0V0TG38"/>
<dbReference type="EMBL" id="JYDJ01000288">
    <property type="protein sequence ID" value="KRX37921.1"/>
    <property type="molecule type" value="Genomic_DNA"/>
</dbReference>
<proteinExistence type="predicted"/>
<keyword evidence="1" id="KW-1133">Transmembrane helix</keyword>
<keyword evidence="1" id="KW-0472">Membrane</keyword>
<evidence type="ECO:0000256" key="2">
    <source>
        <dbReference type="SAM" id="SignalP"/>
    </source>
</evidence>
<protein>
    <submittedName>
        <fullName evidence="3">Uncharacterized protein</fullName>
    </submittedName>
</protein>
<feature type="signal peptide" evidence="2">
    <location>
        <begin position="1"/>
        <end position="18"/>
    </location>
</feature>
<comment type="caution">
    <text evidence="3">The sequence shown here is derived from an EMBL/GenBank/DDBJ whole genome shotgun (WGS) entry which is preliminary data.</text>
</comment>
<gene>
    <name evidence="3" type="ORF">T05_12940</name>
</gene>
<keyword evidence="1" id="KW-0812">Transmembrane</keyword>
<reference evidence="3 4" key="1">
    <citation type="submission" date="2015-01" db="EMBL/GenBank/DDBJ databases">
        <title>Evolution of Trichinella species and genotypes.</title>
        <authorList>
            <person name="Korhonen P.K."/>
            <person name="Edoardo P."/>
            <person name="Giuseppe L.R."/>
            <person name="Gasser R.B."/>
        </authorList>
    </citation>
    <scope>NUCLEOTIDE SEQUENCE [LARGE SCALE GENOMIC DNA]</scope>
    <source>
        <strain evidence="3">ISS417</strain>
    </source>
</reference>
<sequence>MAILLFYIFGTGCHTSATHQHCSASQPRSSVPIVVIFIKDRFLAEFVELDTPKTFLTPNCVVVIYRRGFTVRIESEKESKKCLLEQQQFIIRESNDRIIQCNPSSSCTSLYLTFLITLYHYNSIIVIIGLKMIDK</sequence>
<evidence type="ECO:0000313" key="3">
    <source>
        <dbReference type="EMBL" id="KRX37921.1"/>
    </source>
</evidence>
<keyword evidence="4" id="KW-1185">Reference proteome</keyword>
<feature type="chain" id="PRO_5006869159" evidence="2">
    <location>
        <begin position="19"/>
        <end position="135"/>
    </location>
</feature>
<dbReference type="Proteomes" id="UP000055048">
    <property type="component" value="Unassembled WGS sequence"/>
</dbReference>
<evidence type="ECO:0000313" key="4">
    <source>
        <dbReference type="Proteomes" id="UP000055048"/>
    </source>
</evidence>
<feature type="transmembrane region" description="Helical" evidence="1">
    <location>
        <begin position="110"/>
        <end position="130"/>
    </location>
</feature>
<name>A0A0V0TG38_9BILA</name>
<evidence type="ECO:0000256" key="1">
    <source>
        <dbReference type="SAM" id="Phobius"/>
    </source>
</evidence>
<accession>A0A0V0TG38</accession>
<keyword evidence="2" id="KW-0732">Signal</keyword>
<organism evidence="3 4">
    <name type="scientific">Trichinella murrelli</name>
    <dbReference type="NCBI Taxonomy" id="144512"/>
    <lineage>
        <taxon>Eukaryota</taxon>
        <taxon>Metazoa</taxon>
        <taxon>Ecdysozoa</taxon>
        <taxon>Nematoda</taxon>
        <taxon>Enoplea</taxon>
        <taxon>Dorylaimia</taxon>
        <taxon>Trichinellida</taxon>
        <taxon>Trichinellidae</taxon>
        <taxon>Trichinella</taxon>
    </lineage>
</organism>